<feature type="compositionally biased region" description="Basic and acidic residues" evidence="1">
    <location>
        <begin position="99"/>
        <end position="126"/>
    </location>
</feature>
<name>A0A1Q9EQ82_SYMMI</name>
<feature type="compositionally biased region" description="Basic and acidic residues" evidence="1">
    <location>
        <begin position="154"/>
        <end position="173"/>
    </location>
</feature>
<feature type="compositionally biased region" description="Basic residues" evidence="1">
    <location>
        <begin position="174"/>
        <end position="204"/>
    </location>
</feature>
<feature type="compositionally biased region" description="Basic and acidic residues" evidence="1">
    <location>
        <begin position="136"/>
        <end position="147"/>
    </location>
</feature>
<evidence type="ECO:0000313" key="3">
    <source>
        <dbReference type="Proteomes" id="UP000186817"/>
    </source>
</evidence>
<feature type="compositionally biased region" description="Basic and acidic residues" evidence="1">
    <location>
        <begin position="205"/>
        <end position="228"/>
    </location>
</feature>
<feature type="compositionally biased region" description="Low complexity" evidence="1">
    <location>
        <begin position="229"/>
        <end position="251"/>
    </location>
</feature>
<dbReference type="OrthoDB" id="443438at2759"/>
<feature type="region of interest" description="Disordered" evidence="1">
    <location>
        <begin position="99"/>
        <end position="309"/>
    </location>
</feature>
<feature type="compositionally biased region" description="Low complexity" evidence="1">
    <location>
        <begin position="397"/>
        <end position="463"/>
    </location>
</feature>
<keyword evidence="3" id="KW-1185">Reference proteome</keyword>
<dbReference type="EMBL" id="LSRX01000095">
    <property type="protein sequence ID" value="OLQ09551.1"/>
    <property type="molecule type" value="Genomic_DNA"/>
</dbReference>
<accession>A0A1Q9EQ82</accession>
<reference evidence="2 3" key="1">
    <citation type="submission" date="2016-02" db="EMBL/GenBank/DDBJ databases">
        <title>Genome analysis of coral dinoflagellate symbionts highlights evolutionary adaptations to a symbiotic lifestyle.</title>
        <authorList>
            <person name="Aranda M."/>
            <person name="Li Y."/>
            <person name="Liew Y.J."/>
            <person name="Baumgarten S."/>
            <person name="Simakov O."/>
            <person name="Wilson M."/>
            <person name="Piel J."/>
            <person name="Ashoor H."/>
            <person name="Bougouffa S."/>
            <person name="Bajic V.B."/>
            <person name="Ryu T."/>
            <person name="Ravasi T."/>
            <person name="Bayer T."/>
            <person name="Micklem G."/>
            <person name="Kim H."/>
            <person name="Bhak J."/>
            <person name="Lajeunesse T.C."/>
            <person name="Voolstra C.R."/>
        </authorList>
    </citation>
    <scope>NUCLEOTIDE SEQUENCE [LARGE SCALE GENOMIC DNA]</scope>
    <source>
        <strain evidence="2 3">CCMP2467</strain>
    </source>
</reference>
<sequence length="582" mass="62951">MPRPSQADLEDAARQLADEVTQKLNGGALFAAVRNICTDSKVDDTESVKKKFSVGTDTAKKIHAAAMKLLKDQGFKEFQASMGKQMKFCKPGREVAAKADESRSTYHEFVERYDHTPGLRRPKSELPEPAAKPALVKKEEAKTERPRLVKIKVQKNEKKEGDASKKHRKEEVKRRRKEKRKMKKMKKEQKEKRRQLKERKKRKRAAELAGEKLKAVLHEKKRRREEPSPQHSQSSDSSSSSSYASSYSPAQPERRMKQELRPAESAEAPVRGTAQPPGQAFAASRPPTAGLVPAAPTAKAEQSPARRRWPAAIISPKVFRRGKPTEDLRIVFVEDVSDEAAVDPRPLEVPPPIASGPSAAPQRGEASAPSKAPAASQPPAPKGLPTAAKSKAPAPGERAALPTAAGAGEASASSAPAALRASTPKRPPTAAKSKAPTPVQRAALPTAAPAGQASAPSEAQAPAISRPATPVEGVIDVESFQSLAHVAMAMEVDEDDEAPLLAQLGGTSSGSASSSQAPRSVLDPFNGIVPSFDEFKRRARNADPTQRIPRLRDRRPENGDDVDATLEQLQVLNDLLQRSQWS</sequence>
<protein>
    <submittedName>
        <fullName evidence="2">Uncharacterized protein</fullName>
    </submittedName>
</protein>
<proteinExistence type="predicted"/>
<feature type="compositionally biased region" description="Low complexity" evidence="1">
    <location>
        <begin position="355"/>
        <end position="375"/>
    </location>
</feature>
<evidence type="ECO:0000256" key="1">
    <source>
        <dbReference type="SAM" id="MobiDB-lite"/>
    </source>
</evidence>
<dbReference type="AlphaFoldDB" id="A0A1Q9EQ82"/>
<evidence type="ECO:0000313" key="2">
    <source>
        <dbReference type="EMBL" id="OLQ09551.1"/>
    </source>
</evidence>
<dbReference type="Proteomes" id="UP000186817">
    <property type="component" value="Unassembled WGS sequence"/>
</dbReference>
<feature type="region of interest" description="Disordered" evidence="1">
    <location>
        <begin position="336"/>
        <end position="467"/>
    </location>
</feature>
<feature type="compositionally biased region" description="Low complexity" evidence="1">
    <location>
        <begin position="502"/>
        <end position="517"/>
    </location>
</feature>
<gene>
    <name evidence="2" type="ORF">AK812_SmicGene6843</name>
</gene>
<feature type="compositionally biased region" description="Basic and acidic residues" evidence="1">
    <location>
        <begin position="252"/>
        <end position="264"/>
    </location>
</feature>
<comment type="caution">
    <text evidence="2">The sequence shown here is derived from an EMBL/GenBank/DDBJ whole genome shotgun (WGS) entry which is preliminary data.</text>
</comment>
<dbReference type="OMA" id="WTERRAF"/>
<feature type="region of interest" description="Disordered" evidence="1">
    <location>
        <begin position="502"/>
        <end position="564"/>
    </location>
</feature>
<organism evidence="2 3">
    <name type="scientific">Symbiodinium microadriaticum</name>
    <name type="common">Dinoflagellate</name>
    <name type="synonym">Zooxanthella microadriatica</name>
    <dbReference type="NCBI Taxonomy" id="2951"/>
    <lineage>
        <taxon>Eukaryota</taxon>
        <taxon>Sar</taxon>
        <taxon>Alveolata</taxon>
        <taxon>Dinophyceae</taxon>
        <taxon>Suessiales</taxon>
        <taxon>Symbiodiniaceae</taxon>
        <taxon>Symbiodinium</taxon>
    </lineage>
</organism>